<dbReference type="InterPro" id="IPR036514">
    <property type="entry name" value="SGNH_hydro_sf"/>
</dbReference>
<reference evidence="2" key="1">
    <citation type="journal article" date="2020" name="Stud. Mycol.">
        <title>101 Dothideomycetes genomes: a test case for predicting lifestyles and emergence of pathogens.</title>
        <authorList>
            <person name="Haridas S."/>
            <person name="Albert R."/>
            <person name="Binder M."/>
            <person name="Bloem J."/>
            <person name="Labutti K."/>
            <person name="Salamov A."/>
            <person name="Andreopoulos B."/>
            <person name="Baker S."/>
            <person name="Barry K."/>
            <person name="Bills G."/>
            <person name="Bluhm B."/>
            <person name="Cannon C."/>
            <person name="Castanera R."/>
            <person name="Culley D."/>
            <person name="Daum C."/>
            <person name="Ezra D."/>
            <person name="Gonzalez J."/>
            <person name="Henrissat B."/>
            <person name="Kuo A."/>
            <person name="Liang C."/>
            <person name="Lipzen A."/>
            <person name="Lutzoni F."/>
            <person name="Magnuson J."/>
            <person name="Mondo S."/>
            <person name="Nolan M."/>
            <person name="Ohm R."/>
            <person name="Pangilinan J."/>
            <person name="Park H.-J."/>
            <person name="Ramirez L."/>
            <person name="Alfaro M."/>
            <person name="Sun H."/>
            <person name="Tritt A."/>
            <person name="Yoshinaga Y."/>
            <person name="Zwiers L.-H."/>
            <person name="Turgeon B."/>
            <person name="Goodwin S."/>
            <person name="Spatafora J."/>
            <person name="Crous P."/>
            <person name="Grigoriev I."/>
        </authorList>
    </citation>
    <scope>NUCLEOTIDE SEQUENCE</scope>
    <source>
        <strain evidence="2">CBS 161.51</strain>
    </source>
</reference>
<feature type="chain" id="PRO_5025684825" evidence="1">
    <location>
        <begin position="22"/>
        <end position="449"/>
    </location>
</feature>
<evidence type="ECO:0000313" key="2">
    <source>
        <dbReference type="EMBL" id="KAF1934566.1"/>
    </source>
</evidence>
<feature type="signal peptide" evidence="1">
    <location>
        <begin position="1"/>
        <end position="21"/>
    </location>
</feature>
<evidence type="ECO:0000256" key="1">
    <source>
        <dbReference type="SAM" id="SignalP"/>
    </source>
</evidence>
<dbReference type="SUPFAM" id="SSF52266">
    <property type="entry name" value="SGNH hydrolase"/>
    <property type="match status" value="1"/>
</dbReference>
<name>A0A6A5S7X0_9PLEO</name>
<protein>
    <submittedName>
        <fullName evidence="2">SGNH hydrolase</fullName>
    </submittedName>
</protein>
<dbReference type="PANTHER" id="PTHR37981:SF1">
    <property type="entry name" value="SGNH HYDROLASE-TYPE ESTERASE DOMAIN-CONTAINING PROTEIN"/>
    <property type="match status" value="1"/>
</dbReference>
<dbReference type="CDD" id="cd01823">
    <property type="entry name" value="SEST_like"/>
    <property type="match status" value="1"/>
</dbReference>
<evidence type="ECO:0000313" key="3">
    <source>
        <dbReference type="Proteomes" id="UP000800038"/>
    </source>
</evidence>
<dbReference type="EMBL" id="ML976465">
    <property type="protein sequence ID" value="KAF1934566.1"/>
    <property type="molecule type" value="Genomic_DNA"/>
</dbReference>
<keyword evidence="3" id="KW-1185">Reference proteome</keyword>
<keyword evidence="1" id="KW-0732">Signal</keyword>
<dbReference type="OrthoDB" id="21678at2759"/>
<dbReference type="PANTHER" id="PTHR37981">
    <property type="entry name" value="LIPASE 2"/>
    <property type="match status" value="1"/>
</dbReference>
<gene>
    <name evidence="2" type="ORF">EJ02DRAFT_491030</name>
</gene>
<dbReference type="Gene3D" id="3.40.50.1110">
    <property type="entry name" value="SGNH hydrolase"/>
    <property type="match status" value="1"/>
</dbReference>
<proteinExistence type="predicted"/>
<dbReference type="Proteomes" id="UP000800038">
    <property type="component" value="Unassembled WGS sequence"/>
</dbReference>
<keyword evidence="2" id="KW-0378">Hydrolase</keyword>
<dbReference type="AlphaFoldDB" id="A0A6A5S7X0"/>
<accession>A0A6A5S7X0</accession>
<dbReference type="GO" id="GO:0016788">
    <property type="term" value="F:hydrolase activity, acting on ester bonds"/>
    <property type="evidence" value="ECO:0007669"/>
    <property type="project" value="InterPro"/>
</dbReference>
<dbReference type="InterPro" id="IPR037460">
    <property type="entry name" value="SEST-like"/>
</dbReference>
<organism evidence="2 3">
    <name type="scientific">Clathrospora elynae</name>
    <dbReference type="NCBI Taxonomy" id="706981"/>
    <lineage>
        <taxon>Eukaryota</taxon>
        <taxon>Fungi</taxon>
        <taxon>Dikarya</taxon>
        <taxon>Ascomycota</taxon>
        <taxon>Pezizomycotina</taxon>
        <taxon>Dothideomycetes</taxon>
        <taxon>Pleosporomycetidae</taxon>
        <taxon>Pleosporales</taxon>
        <taxon>Diademaceae</taxon>
        <taxon>Clathrospora</taxon>
    </lineage>
</organism>
<dbReference type="GO" id="GO:0006629">
    <property type="term" value="P:lipid metabolic process"/>
    <property type="evidence" value="ECO:0007669"/>
    <property type="project" value="TreeGrafter"/>
</dbReference>
<sequence length="449" mass="49972">MPQVPHIALLGLASLLPVALAYPQNTVTNGISSAAEPKFIFGAIGDSWGSGVTWKSSNQFDDNSDSCMRYKYAWSTVVNDAYAQWTPNTSLEPGFEFKACSGSHLGDDMMNQMDQLTRPKLVIMEAGGNDANFYPMADACLFQKDHNKAYGTSYEDDSAENPTGECRKEINLVRGRLQEKNAEGNNNMQNTVEQTIHRWRDHKAVVGNEASLFLLGYARFFGPDFDEACDKWNFNVFWGSGTQHVVSAMRKEFNELVGLMNDAIRMATESFNDVNIDYIDIDPALQGHRFCEPGQSKYDQLNWSNKVYLWNSPGKWFLTVKEGDHIETYDADTDSSPSEDTFNMLIEHPEGEPRQEGDDYILAFRNPSVPDITMEWKITPQGSGNTGGSIARTLHPTQDGHNRIGQIVTQRLSQFYSRSDNPTIILPPNPPAPCPLGCTCGSSGVPLCT</sequence>